<dbReference type="EMBL" id="DS990636">
    <property type="protein sequence ID" value="EGC42215.1"/>
    <property type="molecule type" value="Genomic_DNA"/>
</dbReference>
<reference evidence="2" key="1">
    <citation type="submission" date="2008-07" db="EMBL/GenBank/DDBJ databases">
        <title>Annotation of Ajellomyces capsulatus strain H88.</title>
        <authorList>
            <person name="Champion M."/>
            <person name="Cuomo C."/>
            <person name="Ma L.-J."/>
            <person name="Henn M.R."/>
            <person name="Sil A."/>
            <person name="Goldman B."/>
            <person name="Young S.K."/>
            <person name="Kodira C.D."/>
            <person name="Zeng Q."/>
            <person name="Koehrsen M."/>
            <person name="Alvarado L."/>
            <person name="Berlin A."/>
            <person name="Borenstein D."/>
            <person name="Chen Z."/>
            <person name="Engels R."/>
            <person name="Freedman E."/>
            <person name="Gellesch M."/>
            <person name="Goldberg J."/>
            <person name="Griggs A."/>
            <person name="Gujja S."/>
            <person name="Heiman D."/>
            <person name="Hepburn T."/>
            <person name="Howarth C."/>
            <person name="Jen D."/>
            <person name="Larson L."/>
            <person name="Lewis B."/>
            <person name="Mehta T."/>
            <person name="Park D."/>
            <person name="Pearson M."/>
            <person name="Roberts A."/>
            <person name="Saif S."/>
            <person name="Shea T."/>
            <person name="Shenoy N."/>
            <person name="Sisk P."/>
            <person name="Stolte C."/>
            <person name="Sykes S."/>
            <person name="Walk T."/>
            <person name="White J."/>
            <person name="Yandava C."/>
            <person name="Klein B."/>
            <person name="McEwen J.G."/>
            <person name="Puccia R."/>
            <person name="Goldman G.H."/>
            <person name="Felipe M.S."/>
            <person name="Nino-Vega G."/>
            <person name="San-Blas G."/>
            <person name="Taylor J."/>
            <person name="Mendoza L."/>
            <person name="Galagan J."/>
            <person name="Nusbaum C."/>
            <person name="Birren B."/>
        </authorList>
    </citation>
    <scope>NUCLEOTIDE SEQUENCE [LARGE SCALE GENOMIC DNA]</scope>
    <source>
        <strain evidence="2">H88</strain>
    </source>
</reference>
<dbReference type="HOGENOM" id="CLU_3105795_0_0_1"/>
<sequence length="51" mass="5610">MSARMRQDPRQPCDPDKLLALSIICLSRPDNRISSLNCTATSTAISTPYSN</sequence>
<gene>
    <name evidence="1" type="ORF">HCEG_01577</name>
</gene>
<proteinExistence type="predicted"/>
<dbReference type="AlphaFoldDB" id="F0U5Y0"/>
<dbReference type="Proteomes" id="UP000008142">
    <property type="component" value="Unassembled WGS sequence"/>
</dbReference>
<accession>F0U5Y0</accession>
<evidence type="ECO:0000313" key="2">
    <source>
        <dbReference type="Proteomes" id="UP000008142"/>
    </source>
</evidence>
<evidence type="ECO:0000313" key="1">
    <source>
        <dbReference type="EMBL" id="EGC42215.1"/>
    </source>
</evidence>
<organism evidence="2">
    <name type="scientific">Ajellomyces capsulatus (strain H88)</name>
    <name type="common">Darling's disease fungus</name>
    <name type="synonym">Histoplasma capsulatum</name>
    <dbReference type="NCBI Taxonomy" id="544711"/>
    <lineage>
        <taxon>Eukaryota</taxon>
        <taxon>Fungi</taxon>
        <taxon>Dikarya</taxon>
        <taxon>Ascomycota</taxon>
        <taxon>Pezizomycotina</taxon>
        <taxon>Eurotiomycetes</taxon>
        <taxon>Eurotiomycetidae</taxon>
        <taxon>Onygenales</taxon>
        <taxon>Ajellomycetaceae</taxon>
        <taxon>Histoplasma</taxon>
    </lineage>
</organism>
<name>F0U5Y0_AJEC8</name>
<protein>
    <submittedName>
        <fullName evidence="1">Predicted protein</fullName>
    </submittedName>
</protein>